<dbReference type="InterPro" id="IPR042100">
    <property type="entry name" value="Bug_dom1"/>
</dbReference>
<dbReference type="Gene3D" id="3.40.190.150">
    <property type="entry name" value="Bordetella uptake gene, domain 1"/>
    <property type="match status" value="1"/>
</dbReference>
<evidence type="ECO:0000313" key="3">
    <source>
        <dbReference type="Proteomes" id="UP000218023"/>
    </source>
</evidence>
<protein>
    <submittedName>
        <fullName evidence="2">Protein TctC</fullName>
    </submittedName>
</protein>
<organism evidence="2 3">
    <name type="scientific">Paracoccus salipaludis</name>
    <dbReference type="NCBI Taxonomy" id="2032623"/>
    <lineage>
        <taxon>Bacteria</taxon>
        <taxon>Pseudomonadati</taxon>
        <taxon>Pseudomonadota</taxon>
        <taxon>Alphaproteobacteria</taxon>
        <taxon>Rhodobacterales</taxon>
        <taxon>Paracoccaceae</taxon>
        <taxon>Paracoccus</taxon>
    </lineage>
</organism>
<evidence type="ECO:0000256" key="1">
    <source>
        <dbReference type="ARBA" id="ARBA00006987"/>
    </source>
</evidence>
<name>A0A2A2GGT9_9RHOB</name>
<dbReference type="EMBL" id="NSJZ01000018">
    <property type="protein sequence ID" value="PAU96194.1"/>
    <property type="molecule type" value="Genomic_DNA"/>
</dbReference>
<dbReference type="InterPro" id="IPR005064">
    <property type="entry name" value="BUG"/>
</dbReference>
<proteinExistence type="inferred from homology"/>
<keyword evidence="3" id="KW-1185">Reference proteome</keyword>
<dbReference type="CDD" id="cd07012">
    <property type="entry name" value="PBP2_Bug_TTT"/>
    <property type="match status" value="1"/>
</dbReference>
<sequence>MDRRGGGRKRIQALRHLHKYIRAYLWRRPQDGRDGGNSLKRPILAALLAGLCILPAVSSAETAWPERTINVIIGASPGGDTDFNARTMAKYFEQVTGSTMVITNMPGGGATIATSAVKDAAPDGYTMLFGHTGHLIVAEVSGLANYGIADFEICCIAAVDQGAVFVTSEKSGLKTVADVKAAEAGSLTFGTELGGYSHLQGLIFQDATGVEMNVVDTGSASEKIASLLGGRIDVAGIAYGAVQDYVTSGQMTVLGQPNAERNPLLGEIPTFAEQGVDMVMNNPYIVAFPKGTDPEIVAKMGSVMQEIAQMPEYAADLEQGFKQPVVFLPKDQALTRLNEIRDAYMPYREALQGNR</sequence>
<dbReference type="Proteomes" id="UP000218023">
    <property type="component" value="Unassembled WGS sequence"/>
</dbReference>
<dbReference type="AlphaFoldDB" id="A0A2A2GGT9"/>
<accession>A0A2A2GGT9</accession>
<comment type="caution">
    <text evidence="2">The sequence shown here is derived from an EMBL/GenBank/DDBJ whole genome shotgun (WGS) entry which is preliminary data.</text>
</comment>
<dbReference type="PANTHER" id="PTHR42928">
    <property type="entry name" value="TRICARBOXYLATE-BINDING PROTEIN"/>
    <property type="match status" value="1"/>
</dbReference>
<dbReference type="PANTHER" id="PTHR42928:SF5">
    <property type="entry name" value="BLR1237 PROTEIN"/>
    <property type="match status" value="1"/>
</dbReference>
<dbReference type="Pfam" id="PF03401">
    <property type="entry name" value="TctC"/>
    <property type="match status" value="1"/>
</dbReference>
<evidence type="ECO:0000313" key="2">
    <source>
        <dbReference type="EMBL" id="PAU96194.1"/>
    </source>
</evidence>
<comment type="similarity">
    <text evidence="1">Belongs to the UPF0065 (bug) family.</text>
</comment>
<reference evidence="2 3" key="1">
    <citation type="submission" date="2017-09" db="EMBL/GenBank/DDBJ databases">
        <title>Paracoccus alkalisoli sp. nov., isolated from saline alkaline soil.</title>
        <authorList>
            <person name="Dong X."/>
            <person name="Zhang G."/>
        </authorList>
    </citation>
    <scope>NUCLEOTIDE SEQUENCE [LARGE SCALE GENOMIC DNA]</scope>
    <source>
        <strain evidence="2 3">WN007</strain>
    </source>
</reference>
<dbReference type="Gene3D" id="3.40.190.10">
    <property type="entry name" value="Periplasmic binding protein-like II"/>
    <property type="match status" value="1"/>
</dbReference>
<gene>
    <name evidence="2" type="ORF">CK240_14865</name>
</gene>
<dbReference type="OrthoDB" id="8970543at2"/>
<dbReference type="SUPFAM" id="SSF53850">
    <property type="entry name" value="Periplasmic binding protein-like II"/>
    <property type="match status" value="1"/>
</dbReference>